<evidence type="ECO:0000313" key="1">
    <source>
        <dbReference type="EnsemblPlants" id="EMT07018"/>
    </source>
</evidence>
<dbReference type="EnsemblPlants" id="EMT07018">
    <property type="protein sequence ID" value="EMT07018"/>
    <property type="gene ID" value="F775_06126"/>
</dbReference>
<reference evidence="1" key="1">
    <citation type="submission" date="2015-06" db="UniProtKB">
        <authorList>
            <consortium name="EnsemblPlants"/>
        </authorList>
    </citation>
    <scope>IDENTIFICATION</scope>
</reference>
<accession>M8BJS1</accession>
<dbReference type="AlphaFoldDB" id="M8BJS1"/>
<name>M8BJS1_AEGTA</name>
<organism evidence="1">
    <name type="scientific">Aegilops tauschii</name>
    <name type="common">Tausch's goatgrass</name>
    <name type="synonym">Aegilops squarrosa</name>
    <dbReference type="NCBI Taxonomy" id="37682"/>
    <lineage>
        <taxon>Eukaryota</taxon>
        <taxon>Viridiplantae</taxon>
        <taxon>Streptophyta</taxon>
        <taxon>Embryophyta</taxon>
        <taxon>Tracheophyta</taxon>
        <taxon>Spermatophyta</taxon>
        <taxon>Magnoliopsida</taxon>
        <taxon>Liliopsida</taxon>
        <taxon>Poales</taxon>
        <taxon>Poaceae</taxon>
        <taxon>BOP clade</taxon>
        <taxon>Pooideae</taxon>
        <taxon>Triticodae</taxon>
        <taxon>Triticeae</taxon>
        <taxon>Triticinae</taxon>
        <taxon>Aegilops</taxon>
    </lineage>
</organism>
<proteinExistence type="predicted"/>
<protein>
    <submittedName>
        <fullName evidence="1">Uncharacterized protein</fullName>
    </submittedName>
</protein>
<sequence length="75" mass="8317">MSTSLQLLPPPQGWELSDTMRVQNHQQSDACNVAGSRVNLVSVTADVTVIHFPGKKGKNSHAFEFEHFPDRITRG</sequence>